<dbReference type="EMBL" id="CP042345">
    <property type="protein sequence ID" value="QEA16124.1"/>
    <property type="molecule type" value="Genomic_DNA"/>
</dbReference>
<keyword evidence="3" id="KW-1185">Reference proteome</keyword>
<dbReference type="RefSeq" id="WP_147090156.1">
    <property type="nucleotide sequence ID" value="NZ_BAABJD010000006.1"/>
</dbReference>
<dbReference type="KEGG" id="ngf:FRF71_08240"/>
<sequence length="82" mass="8686">MKFVNLAALAAVTVLAGCATFQSKPVVSQADAGGVTYRIKGEQLDDTVTLARDHCATFGRTAFQDSISRGSGDSRIVRYLCS</sequence>
<feature type="chain" id="PRO_5022765128" description="DUF4156 domain-containing protein" evidence="1">
    <location>
        <begin position="17"/>
        <end position="82"/>
    </location>
</feature>
<name>A0A5B8S4M3_9SPHN</name>
<reference evidence="2 3" key="1">
    <citation type="journal article" date="2013" name="J. Microbiol. Biotechnol.">
        <title>Novosphingobium ginsenosidimutans sp. nov., with the ability to convert ginsenoside.</title>
        <authorList>
            <person name="Kim J.K."/>
            <person name="He D."/>
            <person name="Liu Q.M."/>
            <person name="Park H.Y."/>
            <person name="Jung M.S."/>
            <person name="Yoon M.H."/>
            <person name="Kim S.C."/>
            <person name="Im W.T."/>
        </authorList>
    </citation>
    <scope>NUCLEOTIDE SEQUENCE [LARGE SCALE GENOMIC DNA]</scope>
    <source>
        <strain evidence="2 3">FW-6</strain>
    </source>
</reference>
<dbReference type="PROSITE" id="PS51257">
    <property type="entry name" value="PROKAR_LIPOPROTEIN"/>
    <property type="match status" value="1"/>
</dbReference>
<keyword evidence="1" id="KW-0732">Signal</keyword>
<gene>
    <name evidence="2" type="ORF">FRF71_08240</name>
</gene>
<dbReference type="OrthoDB" id="9939945at2"/>
<dbReference type="Proteomes" id="UP000321172">
    <property type="component" value="Chromosome"/>
</dbReference>
<dbReference type="AlphaFoldDB" id="A0A5B8S4M3"/>
<evidence type="ECO:0000313" key="2">
    <source>
        <dbReference type="EMBL" id="QEA16124.1"/>
    </source>
</evidence>
<protein>
    <recommendedName>
        <fullName evidence="4">DUF4156 domain-containing protein</fullName>
    </recommendedName>
</protein>
<organism evidence="2 3">
    <name type="scientific">Novosphingobium ginsenosidimutans</name>
    <dbReference type="NCBI Taxonomy" id="1176536"/>
    <lineage>
        <taxon>Bacteria</taxon>
        <taxon>Pseudomonadati</taxon>
        <taxon>Pseudomonadota</taxon>
        <taxon>Alphaproteobacteria</taxon>
        <taxon>Sphingomonadales</taxon>
        <taxon>Sphingomonadaceae</taxon>
        <taxon>Novosphingobium</taxon>
    </lineage>
</organism>
<proteinExistence type="predicted"/>
<evidence type="ECO:0000256" key="1">
    <source>
        <dbReference type="SAM" id="SignalP"/>
    </source>
</evidence>
<evidence type="ECO:0000313" key="3">
    <source>
        <dbReference type="Proteomes" id="UP000321172"/>
    </source>
</evidence>
<accession>A0A5B8S4M3</accession>
<evidence type="ECO:0008006" key="4">
    <source>
        <dbReference type="Google" id="ProtNLM"/>
    </source>
</evidence>
<feature type="signal peptide" evidence="1">
    <location>
        <begin position="1"/>
        <end position="16"/>
    </location>
</feature>